<comment type="subcellular location">
    <subcellularLocation>
        <location evidence="1">Chromosome</location>
    </subcellularLocation>
</comment>
<dbReference type="InterPro" id="IPR007125">
    <property type="entry name" value="H2A/H2B/H3"/>
</dbReference>
<keyword evidence="7" id="KW-1185">Reference proteome</keyword>
<dbReference type="Gene3D" id="1.10.20.10">
    <property type="entry name" value="Histone, subunit A"/>
    <property type="match status" value="1"/>
</dbReference>
<organism evidence="6 7">
    <name type="scientific">Massariosphaeria phaeospora</name>
    <dbReference type="NCBI Taxonomy" id="100035"/>
    <lineage>
        <taxon>Eukaryota</taxon>
        <taxon>Fungi</taxon>
        <taxon>Dikarya</taxon>
        <taxon>Ascomycota</taxon>
        <taxon>Pezizomycotina</taxon>
        <taxon>Dothideomycetes</taxon>
        <taxon>Pleosporomycetidae</taxon>
        <taxon>Pleosporales</taxon>
        <taxon>Pleosporales incertae sedis</taxon>
        <taxon>Massariosphaeria</taxon>
    </lineage>
</organism>
<dbReference type="Pfam" id="PF00125">
    <property type="entry name" value="Histone"/>
    <property type="match status" value="1"/>
</dbReference>
<keyword evidence="4" id="KW-0238">DNA-binding</keyword>
<comment type="similarity">
    <text evidence="2">Belongs to the histone H3 family.</text>
</comment>
<sequence length="52" mass="6040">SAIKAIQKVTKAFLISIFKNTNINAIHAKRVTINTRNINLAKRYYRKYKESS</sequence>
<keyword evidence="4" id="KW-0544">Nucleosome core</keyword>
<dbReference type="AlphaFoldDB" id="A0A7C8I254"/>
<keyword evidence="3" id="KW-0158">Chromosome</keyword>
<protein>
    <recommendedName>
        <fullName evidence="5">Core Histone H2A/H2B/H3 domain-containing protein</fullName>
    </recommendedName>
</protein>
<dbReference type="GO" id="GO:0003677">
    <property type="term" value="F:DNA binding"/>
    <property type="evidence" value="ECO:0007669"/>
    <property type="project" value="InterPro"/>
</dbReference>
<comment type="caution">
    <text evidence="6">The sequence shown here is derived from an EMBL/GenBank/DDBJ whole genome shotgun (WGS) entry which is preliminary data.</text>
</comment>
<evidence type="ECO:0000256" key="4">
    <source>
        <dbReference type="ARBA" id="ARBA00023269"/>
    </source>
</evidence>
<dbReference type="OrthoDB" id="842664at2759"/>
<dbReference type="PRINTS" id="PR00622">
    <property type="entry name" value="HISTONEH3"/>
</dbReference>
<evidence type="ECO:0000256" key="3">
    <source>
        <dbReference type="ARBA" id="ARBA00022454"/>
    </source>
</evidence>
<evidence type="ECO:0000259" key="5">
    <source>
        <dbReference type="Pfam" id="PF00125"/>
    </source>
</evidence>
<dbReference type="GO" id="GO:0000786">
    <property type="term" value="C:nucleosome"/>
    <property type="evidence" value="ECO:0007669"/>
    <property type="project" value="UniProtKB-KW"/>
</dbReference>
<feature type="domain" description="Core Histone H2A/H2B/H3" evidence="5">
    <location>
        <begin position="2"/>
        <end position="43"/>
    </location>
</feature>
<evidence type="ECO:0000256" key="1">
    <source>
        <dbReference type="ARBA" id="ARBA00004286"/>
    </source>
</evidence>
<dbReference type="SUPFAM" id="SSF47113">
    <property type="entry name" value="Histone-fold"/>
    <property type="match status" value="1"/>
</dbReference>
<reference evidence="6 7" key="1">
    <citation type="submission" date="2020-01" db="EMBL/GenBank/DDBJ databases">
        <authorList>
            <consortium name="DOE Joint Genome Institute"/>
            <person name="Haridas S."/>
            <person name="Albert R."/>
            <person name="Binder M."/>
            <person name="Bloem J."/>
            <person name="Labutti K."/>
            <person name="Salamov A."/>
            <person name="Andreopoulos B."/>
            <person name="Baker S.E."/>
            <person name="Barry K."/>
            <person name="Bills G."/>
            <person name="Bluhm B.H."/>
            <person name="Cannon C."/>
            <person name="Castanera R."/>
            <person name="Culley D.E."/>
            <person name="Daum C."/>
            <person name="Ezra D."/>
            <person name="Gonzalez J.B."/>
            <person name="Henrissat B."/>
            <person name="Kuo A."/>
            <person name="Liang C."/>
            <person name="Lipzen A."/>
            <person name="Lutzoni F."/>
            <person name="Magnuson J."/>
            <person name="Mondo S."/>
            <person name="Nolan M."/>
            <person name="Ohm R."/>
            <person name="Pangilinan J."/>
            <person name="Park H.-J.H."/>
            <person name="Ramirez L."/>
            <person name="Alfaro M."/>
            <person name="Sun H."/>
            <person name="Tritt A."/>
            <person name="Yoshinaga Y."/>
            <person name="Zwiers L.-H.L."/>
            <person name="Turgeon B.G."/>
            <person name="Goodwin S.B."/>
            <person name="Spatafora J.W."/>
            <person name="Crous P.W."/>
            <person name="Grigoriev I.V."/>
        </authorList>
    </citation>
    <scope>NUCLEOTIDE SEQUENCE [LARGE SCALE GENOMIC DNA]</scope>
    <source>
        <strain evidence="6 7">CBS 611.86</strain>
    </source>
</reference>
<dbReference type="InterPro" id="IPR000164">
    <property type="entry name" value="Histone_H3/CENP-A"/>
</dbReference>
<accession>A0A7C8I254</accession>
<dbReference type="GO" id="GO:0030527">
    <property type="term" value="F:structural constituent of chromatin"/>
    <property type="evidence" value="ECO:0007669"/>
    <property type="project" value="InterPro"/>
</dbReference>
<dbReference type="Proteomes" id="UP000481861">
    <property type="component" value="Unassembled WGS sequence"/>
</dbReference>
<proteinExistence type="inferred from homology"/>
<dbReference type="EMBL" id="JAADJZ010000018">
    <property type="protein sequence ID" value="KAF2868809.1"/>
    <property type="molecule type" value="Genomic_DNA"/>
</dbReference>
<evidence type="ECO:0000313" key="6">
    <source>
        <dbReference type="EMBL" id="KAF2868809.1"/>
    </source>
</evidence>
<name>A0A7C8I254_9PLEO</name>
<gene>
    <name evidence="6" type="ORF">BDV95DRAFT_500203</name>
</gene>
<dbReference type="GO" id="GO:0046982">
    <property type="term" value="F:protein heterodimerization activity"/>
    <property type="evidence" value="ECO:0007669"/>
    <property type="project" value="InterPro"/>
</dbReference>
<evidence type="ECO:0000313" key="7">
    <source>
        <dbReference type="Proteomes" id="UP000481861"/>
    </source>
</evidence>
<evidence type="ECO:0000256" key="2">
    <source>
        <dbReference type="ARBA" id="ARBA00010343"/>
    </source>
</evidence>
<dbReference type="InterPro" id="IPR009072">
    <property type="entry name" value="Histone-fold"/>
</dbReference>
<feature type="non-terminal residue" evidence="6">
    <location>
        <position position="1"/>
    </location>
</feature>